<protein>
    <submittedName>
        <fullName evidence="2">Uncharacterized protein</fullName>
    </submittedName>
</protein>
<evidence type="ECO:0000313" key="3">
    <source>
        <dbReference type="Proteomes" id="UP000764110"/>
    </source>
</evidence>
<evidence type="ECO:0000256" key="1">
    <source>
        <dbReference type="SAM" id="MobiDB-lite"/>
    </source>
</evidence>
<comment type="caution">
    <text evidence="2">The sequence shown here is derived from an EMBL/GenBank/DDBJ whole genome shotgun (WGS) entry which is preliminary data.</text>
</comment>
<keyword evidence="3" id="KW-1185">Reference proteome</keyword>
<sequence length="170" mass="16913">MGEERSGEGDECCEDDSVDVEGDGDAGEGGEGEGGEFKDSSDTAAPALKRIGLGVPGGESGGDDVAEAGAAAEAGARGVRGAGAGASTSGKEGEPNTDVASSDPRREPAGDQGQALVLLPTPAPAPAPGDAGKGSSTADDESLVPGRDDKELLRTEYKYYKQSKQNGDAW</sequence>
<reference evidence="2 3" key="1">
    <citation type="submission" date="2020-07" db="EMBL/GenBank/DDBJ databases">
        <title>Metarhizium humberi genome.</title>
        <authorList>
            <person name="Lysoe E."/>
        </authorList>
    </citation>
    <scope>NUCLEOTIDE SEQUENCE [LARGE SCALE GENOMIC DNA]</scope>
    <source>
        <strain evidence="2 3">ESALQ1638</strain>
    </source>
</reference>
<name>A0A9P8M6I1_9HYPO</name>
<proteinExistence type="predicted"/>
<accession>A0A9P8M6I1</accession>
<feature type="compositionally biased region" description="Low complexity" evidence="1">
    <location>
        <begin position="67"/>
        <end position="77"/>
    </location>
</feature>
<dbReference type="EMBL" id="JACEFI010000016">
    <property type="protein sequence ID" value="KAH0594447.1"/>
    <property type="molecule type" value="Genomic_DNA"/>
</dbReference>
<gene>
    <name evidence="2" type="ORF">MHUMG1_07797</name>
</gene>
<feature type="region of interest" description="Disordered" evidence="1">
    <location>
        <begin position="1"/>
        <end position="152"/>
    </location>
</feature>
<evidence type="ECO:0000313" key="2">
    <source>
        <dbReference type="EMBL" id="KAH0594447.1"/>
    </source>
</evidence>
<organism evidence="2 3">
    <name type="scientific">Metarhizium humberi</name>
    <dbReference type="NCBI Taxonomy" id="2596975"/>
    <lineage>
        <taxon>Eukaryota</taxon>
        <taxon>Fungi</taxon>
        <taxon>Dikarya</taxon>
        <taxon>Ascomycota</taxon>
        <taxon>Pezizomycotina</taxon>
        <taxon>Sordariomycetes</taxon>
        <taxon>Hypocreomycetidae</taxon>
        <taxon>Hypocreales</taxon>
        <taxon>Clavicipitaceae</taxon>
        <taxon>Metarhizium</taxon>
    </lineage>
</organism>
<dbReference type="Proteomes" id="UP000764110">
    <property type="component" value="Unassembled WGS sequence"/>
</dbReference>
<feature type="compositionally biased region" description="Acidic residues" evidence="1">
    <location>
        <begin position="9"/>
        <end position="34"/>
    </location>
</feature>
<dbReference type="AlphaFoldDB" id="A0A9P8M6I1"/>